<protein>
    <submittedName>
        <fullName evidence="1">TIGR04290 family methyltransferase</fullName>
    </submittedName>
</protein>
<comment type="caution">
    <text evidence="1">The sequence shown here is derived from an EMBL/GenBank/DDBJ whole genome shotgun (WGS) entry which is preliminary data.</text>
</comment>
<dbReference type="SUPFAM" id="SSF53335">
    <property type="entry name" value="S-adenosyl-L-methionine-dependent methyltransferases"/>
    <property type="match status" value="1"/>
</dbReference>
<dbReference type="GO" id="GO:0008168">
    <property type="term" value="F:methyltransferase activity"/>
    <property type="evidence" value="ECO:0007669"/>
    <property type="project" value="UniProtKB-KW"/>
</dbReference>
<dbReference type="RefSeq" id="WP_378217372.1">
    <property type="nucleotide sequence ID" value="NZ_JBHRTK010000001.1"/>
</dbReference>
<organism evidence="1 2">
    <name type="scientific">Aquamicrobium soli</name>
    <dbReference type="NCBI Taxonomy" id="1811518"/>
    <lineage>
        <taxon>Bacteria</taxon>
        <taxon>Pseudomonadati</taxon>
        <taxon>Pseudomonadota</taxon>
        <taxon>Alphaproteobacteria</taxon>
        <taxon>Hyphomicrobiales</taxon>
        <taxon>Phyllobacteriaceae</taxon>
        <taxon>Aquamicrobium</taxon>
    </lineage>
</organism>
<dbReference type="Proteomes" id="UP001595583">
    <property type="component" value="Unassembled WGS sequence"/>
</dbReference>
<dbReference type="GO" id="GO:0032259">
    <property type="term" value="P:methylation"/>
    <property type="evidence" value="ECO:0007669"/>
    <property type="project" value="UniProtKB-KW"/>
</dbReference>
<dbReference type="PANTHER" id="PTHR43861">
    <property type="entry name" value="TRANS-ACONITATE 2-METHYLTRANSFERASE-RELATED"/>
    <property type="match status" value="1"/>
</dbReference>
<name>A0ABV7K335_9HYPH</name>
<gene>
    <name evidence="1" type="ORF">ACFOHJ_00355</name>
</gene>
<dbReference type="InterPro" id="IPR029063">
    <property type="entry name" value="SAM-dependent_MTases_sf"/>
</dbReference>
<evidence type="ECO:0000313" key="1">
    <source>
        <dbReference type="EMBL" id="MFC3204669.1"/>
    </source>
</evidence>
<evidence type="ECO:0000313" key="2">
    <source>
        <dbReference type="Proteomes" id="UP001595583"/>
    </source>
</evidence>
<dbReference type="CDD" id="cd02440">
    <property type="entry name" value="AdoMet_MTases"/>
    <property type="match status" value="1"/>
</dbReference>
<keyword evidence="2" id="KW-1185">Reference proteome</keyword>
<reference evidence="2" key="1">
    <citation type="journal article" date="2019" name="Int. J. Syst. Evol. Microbiol.">
        <title>The Global Catalogue of Microorganisms (GCM) 10K type strain sequencing project: providing services to taxonomists for standard genome sequencing and annotation.</title>
        <authorList>
            <consortium name="The Broad Institute Genomics Platform"/>
            <consortium name="The Broad Institute Genome Sequencing Center for Infectious Disease"/>
            <person name="Wu L."/>
            <person name="Ma J."/>
        </authorList>
    </citation>
    <scope>NUCLEOTIDE SEQUENCE [LARGE SCALE GENOMIC DNA]</scope>
    <source>
        <strain evidence="2">KCTC 52165</strain>
    </source>
</reference>
<keyword evidence="1" id="KW-0489">Methyltransferase</keyword>
<dbReference type="InterPro" id="IPR027554">
    <property type="entry name" value="Meth_Rta_06860"/>
</dbReference>
<accession>A0ABV7K335</accession>
<keyword evidence="1" id="KW-0808">Transferase</keyword>
<dbReference type="Gene3D" id="3.40.50.150">
    <property type="entry name" value="Vaccinia Virus protein VP39"/>
    <property type="match status" value="1"/>
</dbReference>
<sequence>MTLSNGALRRRIEELGPWFHNMNLGGIETAPDHFLGNYPYEKWRKFAHAIPADLRGKSVLDIGCNAGFYSIQMKQRGADRVLGIDFDEVYLAQARFAAEVANVEIEFRRLSVYDIGRLGQRFHIVLFMGVFYHLRHPLLALDLVREHVMGDLLVFQSMHRGSDKVLELDEDHPFSCRELFNQPGFPKLHFIEHRYAQDPTNWWIPNRAGVEAMLRSAGFQIAAHPEEEVYICRPTGSRGGRAVYPTRGRFSD</sequence>
<dbReference type="Pfam" id="PF08003">
    <property type="entry name" value="Methyltransf_9"/>
    <property type="match status" value="1"/>
</dbReference>
<proteinExistence type="predicted"/>
<dbReference type="NCBIfam" id="TIGR04290">
    <property type="entry name" value="meth_Rta_06860"/>
    <property type="match status" value="1"/>
</dbReference>
<dbReference type="InterPro" id="IPR027555">
    <property type="entry name" value="Mo5U34_MeTrfas-like"/>
</dbReference>
<dbReference type="EMBL" id="JBHRTK010000001">
    <property type="protein sequence ID" value="MFC3204669.1"/>
    <property type="molecule type" value="Genomic_DNA"/>
</dbReference>